<name>A0A9P5XWY2_9AGAR</name>
<comment type="caution">
    <text evidence="2">The sequence shown here is derived from an EMBL/GenBank/DDBJ whole genome shotgun (WGS) entry which is preliminary data.</text>
</comment>
<sequence length="149" mass="16530">MPQNGAQDPFHPPHLTPHHACPGTTPWPPPTMHALERHPWPPPPSTLIPGMRHMPHGHPHTPCPTTHHAPPPKTTHHHQLRTMLTATPTPHTTRLRTTPRPPPHTTHIPGRQTGRLTPTPTHPRPSLQPHTPPHSCLHALALLLPPCPY</sequence>
<feature type="region of interest" description="Disordered" evidence="1">
    <location>
        <begin position="1"/>
        <end position="76"/>
    </location>
</feature>
<evidence type="ECO:0000313" key="3">
    <source>
        <dbReference type="Proteomes" id="UP000807353"/>
    </source>
</evidence>
<accession>A0A9P5XWY2</accession>
<dbReference type="Proteomes" id="UP000807353">
    <property type="component" value="Unassembled WGS sequence"/>
</dbReference>
<protein>
    <submittedName>
        <fullName evidence="2">Uncharacterized protein</fullName>
    </submittedName>
</protein>
<proteinExistence type="predicted"/>
<organism evidence="2 3">
    <name type="scientific">Collybia nuda</name>
    <dbReference type="NCBI Taxonomy" id="64659"/>
    <lineage>
        <taxon>Eukaryota</taxon>
        <taxon>Fungi</taxon>
        <taxon>Dikarya</taxon>
        <taxon>Basidiomycota</taxon>
        <taxon>Agaricomycotina</taxon>
        <taxon>Agaricomycetes</taxon>
        <taxon>Agaricomycetidae</taxon>
        <taxon>Agaricales</taxon>
        <taxon>Tricholomatineae</taxon>
        <taxon>Clitocybaceae</taxon>
        <taxon>Collybia</taxon>
    </lineage>
</organism>
<evidence type="ECO:0000313" key="2">
    <source>
        <dbReference type="EMBL" id="KAF9458219.1"/>
    </source>
</evidence>
<reference evidence="2" key="1">
    <citation type="submission" date="2020-11" db="EMBL/GenBank/DDBJ databases">
        <authorList>
            <consortium name="DOE Joint Genome Institute"/>
            <person name="Ahrendt S."/>
            <person name="Riley R."/>
            <person name="Andreopoulos W."/>
            <person name="Labutti K."/>
            <person name="Pangilinan J."/>
            <person name="Ruiz-Duenas F.J."/>
            <person name="Barrasa J.M."/>
            <person name="Sanchez-Garcia M."/>
            <person name="Camarero S."/>
            <person name="Miyauchi S."/>
            <person name="Serrano A."/>
            <person name="Linde D."/>
            <person name="Babiker R."/>
            <person name="Drula E."/>
            <person name="Ayuso-Fernandez I."/>
            <person name="Pacheco R."/>
            <person name="Padilla G."/>
            <person name="Ferreira P."/>
            <person name="Barriuso J."/>
            <person name="Kellner H."/>
            <person name="Castanera R."/>
            <person name="Alfaro M."/>
            <person name="Ramirez L."/>
            <person name="Pisabarro A.G."/>
            <person name="Kuo A."/>
            <person name="Tritt A."/>
            <person name="Lipzen A."/>
            <person name="He G."/>
            <person name="Yan M."/>
            <person name="Ng V."/>
            <person name="Cullen D."/>
            <person name="Martin F."/>
            <person name="Rosso M.-N."/>
            <person name="Henrissat B."/>
            <person name="Hibbett D."/>
            <person name="Martinez A.T."/>
            <person name="Grigoriev I.V."/>
        </authorList>
    </citation>
    <scope>NUCLEOTIDE SEQUENCE</scope>
    <source>
        <strain evidence="2">CBS 247.69</strain>
    </source>
</reference>
<dbReference type="AlphaFoldDB" id="A0A9P5XWY2"/>
<feature type="region of interest" description="Disordered" evidence="1">
    <location>
        <begin position="89"/>
        <end position="131"/>
    </location>
</feature>
<gene>
    <name evidence="2" type="ORF">BDZ94DRAFT_1313523</name>
</gene>
<evidence type="ECO:0000256" key="1">
    <source>
        <dbReference type="SAM" id="MobiDB-lite"/>
    </source>
</evidence>
<feature type="compositionally biased region" description="Low complexity" evidence="1">
    <location>
        <begin position="89"/>
        <end position="98"/>
    </location>
</feature>
<dbReference type="EMBL" id="MU150347">
    <property type="protein sequence ID" value="KAF9458219.1"/>
    <property type="molecule type" value="Genomic_DNA"/>
</dbReference>
<keyword evidence="3" id="KW-1185">Reference proteome</keyword>